<evidence type="ECO:0000256" key="6">
    <source>
        <dbReference type="ARBA" id="ARBA00037164"/>
    </source>
</evidence>
<evidence type="ECO:0000256" key="7">
    <source>
        <dbReference type="PROSITE-ProRule" id="PRU00169"/>
    </source>
</evidence>
<comment type="caution">
    <text evidence="10">The sequence shown here is derived from an EMBL/GenBank/DDBJ whole genome shotgun (WGS) entry which is preliminary data.</text>
</comment>
<evidence type="ECO:0000259" key="9">
    <source>
        <dbReference type="PROSITE" id="PS50930"/>
    </source>
</evidence>
<dbReference type="PROSITE" id="PS50930">
    <property type="entry name" value="HTH_LYTTR"/>
    <property type="match status" value="1"/>
</dbReference>
<dbReference type="PANTHER" id="PTHR37299:SF3">
    <property type="entry name" value="STAGE 0 SPORULATION PROTEIN A HOMOLOG"/>
    <property type="match status" value="1"/>
</dbReference>
<reference evidence="10" key="1">
    <citation type="submission" date="2020-10" db="EMBL/GenBank/DDBJ databases">
        <authorList>
            <person name="Gilroy R."/>
        </authorList>
    </citation>
    <scope>NUCLEOTIDE SEQUENCE</scope>
    <source>
        <strain evidence="10">ChiBcec2-4451</strain>
    </source>
</reference>
<sequence length="248" mass="28240">MMLTVYLCEDHPEELDFFKETILKILEDYSGKILWGGAFSSPDQLLDTRAVAEGCGIYFLDIDLGQSSMNGLTLAQKLRGLDPRCYIAFVTTHSEMSYLTFTHHLEALDFVLKDQFSQIPERFRSCMETALRREEAALSREMLPVTVKIGGVLRTLNLRDLVYVDTAKGDHRIYFHSAAQVSSCHGTLRELENVLTENGFLRCHKSVLVNRRFIQELQENARQLLLSGGLTCPVSVRYLKSVKEVLNR</sequence>
<evidence type="ECO:0000259" key="8">
    <source>
        <dbReference type="PROSITE" id="PS50110"/>
    </source>
</evidence>
<dbReference type="InterPro" id="IPR011006">
    <property type="entry name" value="CheY-like_superfamily"/>
</dbReference>
<evidence type="ECO:0000256" key="3">
    <source>
        <dbReference type="ARBA" id="ARBA00023012"/>
    </source>
</evidence>
<dbReference type="AlphaFoldDB" id="A0A9D1NT10"/>
<evidence type="ECO:0000313" key="10">
    <source>
        <dbReference type="EMBL" id="HIV12301.1"/>
    </source>
</evidence>
<dbReference type="Proteomes" id="UP000886723">
    <property type="component" value="Unassembled WGS sequence"/>
</dbReference>
<dbReference type="PANTHER" id="PTHR37299">
    <property type="entry name" value="TRANSCRIPTIONAL REGULATOR-RELATED"/>
    <property type="match status" value="1"/>
</dbReference>
<dbReference type="GO" id="GO:0003677">
    <property type="term" value="F:DNA binding"/>
    <property type="evidence" value="ECO:0007669"/>
    <property type="project" value="InterPro"/>
</dbReference>
<dbReference type="GO" id="GO:0000156">
    <property type="term" value="F:phosphorelay response regulator activity"/>
    <property type="evidence" value="ECO:0007669"/>
    <property type="project" value="InterPro"/>
</dbReference>
<name>A0A9D1NT10_9FIRM</name>
<dbReference type="SMART" id="SM00448">
    <property type="entry name" value="REC"/>
    <property type="match status" value="1"/>
</dbReference>
<dbReference type="SUPFAM" id="SSF52172">
    <property type="entry name" value="CheY-like"/>
    <property type="match status" value="1"/>
</dbReference>
<dbReference type="Gene3D" id="2.40.50.1020">
    <property type="entry name" value="LytTr DNA-binding domain"/>
    <property type="match status" value="1"/>
</dbReference>
<proteinExistence type="predicted"/>
<feature type="domain" description="HTH LytTR-type" evidence="9">
    <location>
        <begin position="145"/>
        <end position="248"/>
    </location>
</feature>
<evidence type="ECO:0000256" key="4">
    <source>
        <dbReference type="ARBA" id="ARBA00023159"/>
    </source>
</evidence>
<evidence type="ECO:0000256" key="1">
    <source>
        <dbReference type="ARBA" id="ARBA00018672"/>
    </source>
</evidence>
<comment type="function">
    <text evidence="5">May play the central regulatory role in sporulation. It may be an element of the effector pathway responsible for the activation of sporulation genes in response to nutritional stress. Spo0A may act in concert with spo0H (a sigma factor) to control the expression of some genes that are critical to the sporulation process.</text>
</comment>
<dbReference type="InterPro" id="IPR046947">
    <property type="entry name" value="LytR-like"/>
</dbReference>
<reference evidence="10" key="2">
    <citation type="journal article" date="2021" name="PeerJ">
        <title>Extensive microbial diversity within the chicken gut microbiome revealed by metagenomics and culture.</title>
        <authorList>
            <person name="Gilroy R."/>
            <person name="Ravi A."/>
            <person name="Getino M."/>
            <person name="Pursley I."/>
            <person name="Horton D.L."/>
            <person name="Alikhan N.F."/>
            <person name="Baker D."/>
            <person name="Gharbi K."/>
            <person name="Hall N."/>
            <person name="Watson M."/>
            <person name="Adriaenssens E.M."/>
            <person name="Foster-Nyarko E."/>
            <person name="Jarju S."/>
            <person name="Secka A."/>
            <person name="Antonio M."/>
            <person name="Oren A."/>
            <person name="Chaudhuri R.R."/>
            <person name="La Ragione R."/>
            <person name="Hildebrand F."/>
            <person name="Pallen M.J."/>
        </authorList>
    </citation>
    <scope>NUCLEOTIDE SEQUENCE</scope>
    <source>
        <strain evidence="10">ChiBcec2-4451</strain>
    </source>
</reference>
<dbReference type="InterPro" id="IPR007492">
    <property type="entry name" value="LytTR_DNA-bd_dom"/>
</dbReference>
<feature type="modified residue" description="4-aspartylphosphate" evidence="7">
    <location>
        <position position="61"/>
    </location>
</feature>
<feature type="domain" description="Response regulatory" evidence="8">
    <location>
        <begin position="4"/>
        <end position="128"/>
    </location>
</feature>
<gene>
    <name evidence="10" type="ORF">IAA63_04065</name>
</gene>
<protein>
    <recommendedName>
        <fullName evidence="1">Stage 0 sporulation protein A homolog</fullName>
    </recommendedName>
</protein>
<evidence type="ECO:0000256" key="5">
    <source>
        <dbReference type="ARBA" id="ARBA00024867"/>
    </source>
</evidence>
<keyword evidence="2" id="KW-0963">Cytoplasm</keyword>
<keyword evidence="7" id="KW-0597">Phosphoprotein</keyword>
<evidence type="ECO:0000256" key="2">
    <source>
        <dbReference type="ARBA" id="ARBA00022490"/>
    </source>
</evidence>
<dbReference type="Gene3D" id="3.40.50.2300">
    <property type="match status" value="1"/>
</dbReference>
<organism evidence="10 11">
    <name type="scientific">Candidatus Pullilachnospira stercoravium</name>
    <dbReference type="NCBI Taxonomy" id="2840913"/>
    <lineage>
        <taxon>Bacteria</taxon>
        <taxon>Bacillati</taxon>
        <taxon>Bacillota</taxon>
        <taxon>Clostridia</taxon>
        <taxon>Lachnospirales</taxon>
        <taxon>Lachnospiraceae</taxon>
        <taxon>Lachnospiraceae incertae sedis</taxon>
        <taxon>Candidatus Pullilachnospira</taxon>
    </lineage>
</organism>
<dbReference type="EMBL" id="DVON01000085">
    <property type="protein sequence ID" value="HIV12301.1"/>
    <property type="molecule type" value="Genomic_DNA"/>
</dbReference>
<dbReference type="Pfam" id="PF00072">
    <property type="entry name" value="Response_reg"/>
    <property type="match status" value="1"/>
</dbReference>
<comment type="function">
    <text evidence="6">Required for high-level post-exponential phase expression of a series of secreted proteins.</text>
</comment>
<dbReference type="PROSITE" id="PS50110">
    <property type="entry name" value="RESPONSE_REGULATORY"/>
    <property type="match status" value="1"/>
</dbReference>
<dbReference type="SMART" id="SM00850">
    <property type="entry name" value="LytTR"/>
    <property type="match status" value="1"/>
</dbReference>
<dbReference type="InterPro" id="IPR001789">
    <property type="entry name" value="Sig_transdc_resp-reg_receiver"/>
</dbReference>
<keyword evidence="4" id="KW-0010">Activator</keyword>
<dbReference type="Pfam" id="PF04397">
    <property type="entry name" value="LytTR"/>
    <property type="match status" value="1"/>
</dbReference>
<keyword evidence="3" id="KW-0902">Two-component regulatory system</keyword>
<accession>A0A9D1NT10</accession>
<evidence type="ECO:0000313" key="11">
    <source>
        <dbReference type="Proteomes" id="UP000886723"/>
    </source>
</evidence>